<dbReference type="STRING" id="1618583.US75_C0035G0004"/>
<dbReference type="PANTHER" id="PTHR33908">
    <property type="entry name" value="MANNOSYLTRANSFERASE YKCB-RELATED"/>
    <property type="match status" value="1"/>
</dbReference>
<evidence type="ECO:0000313" key="10">
    <source>
        <dbReference type="Proteomes" id="UP000034096"/>
    </source>
</evidence>
<evidence type="ECO:0008006" key="11">
    <source>
        <dbReference type="Google" id="ProtNLM"/>
    </source>
</evidence>
<gene>
    <name evidence="9" type="ORF">US75_C0035G0004</name>
</gene>
<dbReference type="GO" id="GO:0009103">
    <property type="term" value="P:lipopolysaccharide biosynthetic process"/>
    <property type="evidence" value="ECO:0007669"/>
    <property type="project" value="UniProtKB-ARBA"/>
</dbReference>
<sequence>MSNRSDKYKLIFLFLIALGIRIYKLNVFPIGITHDELNYIMSAKSLFLTGGFIPQTAPAIFPTDMTTFNVVIAEIPAILIAPFIGILEFSLFSSRFIGAVFSSLTVVVLYLLVREITKNRIMALFSALVLTINPWGILMGRTIFEANFYILFFLLGLLVLLRSSGWKIFYSFPLYLLGFLSYTGGQVVFYLFIVITLIYKHFYNKGKIITPLVIYAIIISLVFGGYLYLSLRNQSMLSRGSELFLPSSDTISQKVNEERTISVPSEYNHLFINKATVYLRGFIEKYIDAFSPTTLFLNGEYRAAFSYQKHGTFYLTDFIFIIIGICFLFQRYRKAWIFFIAIVAIAPLTAGFSIVEHSYSQRAGLIYPVFVIFTAAGISFIYSGIVNIRLQKIFISIIAVIYVAFLINLFHLYLFRFPVYASDGWFYHDRLLSRYVQLTLENHPEIEIAVYSSEPKITFEEYLYFTNGYRRETAKLINRNLENGLYAYGKVSFSSICPDGNEDKEGVVEIYDPLLGCDINKNEMLRITRYYDVLEMYLIKNDLICEKVKLNNYVYPEAYQDFDVSHQFDDLFCRNWITKLNN</sequence>
<feature type="transmembrane region" description="Helical" evidence="8">
    <location>
        <begin position="393"/>
        <end position="415"/>
    </location>
</feature>
<dbReference type="InterPro" id="IPR050297">
    <property type="entry name" value="LipidA_mod_glycosyltrf_83"/>
</dbReference>
<organism evidence="9 10">
    <name type="scientific">Candidatus Woesebacteria bacterium GW2011_GWC1_38_13</name>
    <dbReference type="NCBI Taxonomy" id="1618583"/>
    <lineage>
        <taxon>Bacteria</taxon>
        <taxon>Candidatus Woeseibacteriota</taxon>
    </lineage>
</organism>
<name>A0A0G0IVA6_9BACT</name>
<proteinExistence type="predicted"/>
<feature type="transmembrane region" description="Helical" evidence="8">
    <location>
        <begin position="208"/>
        <end position="229"/>
    </location>
</feature>
<feature type="transmembrane region" description="Helical" evidence="8">
    <location>
        <begin position="40"/>
        <end position="61"/>
    </location>
</feature>
<evidence type="ECO:0000256" key="3">
    <source>
        <dbReference type="ARBA" id="ARBA00022676"/>
    </source>
</evidence>
<feature type="transmembrane region" description="Helical" evidence="8">
    <location>
        <begin position="367"/>
        <end position="387"/>
    </location>
</feature>
<evidence type="ECO:0000313" key="9">
    <source>
        <dbReference type="EMBL" id="KKQ54995.1"/>
    </source>
</evidence>
<keyword evidence="5 8" id="KW-0812">Transmembrane</keyword>
<reference evidence="9 10" key="1">
    <citation type="journal article" date="2015" name="Nature">
        <title>rRNA introns, odd ribosomes, and small enigmatic genomes across a large radiation of phyla.</title>
        <authorList>
            <person name="Brown C.T."/>
            <person name="Hug L.A."/>
            <person name="Thomas B.C."/>
            <person name="Sharon I."/>
            <person name="Castelle C.J."/>
            <person name="Singh A."/>
            <person name="Wilkins M.J."/>
            <person name="Williams K.H."/>
            <person name="Banfield J.F."/>
        </authorList>
    </citation>
    <scope>NUCLEOTIDE SEQUENCE [LARGE SCALE GENOMIC DNA]</scope>
</reference>
<keyword evidence="3" id="KW-0328">Glycosyltransferase</keyword>
<feature type="transmembrane region" description="Helical" evidence="8">
    <location>
        <begin position="93"/>
        <end position="113"/>
    </location>
</feature>
<feature type="transmembrane region" description="Helical" evidence="8">
    <location>
        <begin position="146"/>
        <end position="162"/>
    </location>
</feature>
<evidence type="ECO:0000256" key="5">
    <source>
        <dbReference type="ARBA" id="ARBA00022692"/>
    </source>
</evidence>
<comment type="caution">
    <text evidence="9">The sequence shown here is derived from an EMBL/GenBank/DDBJ whole genome shotgun (WGS) entry which is preliminary data.</text>
</comment>
<protein>
    <recommendedName>
        <fullName evidence="11">Glycosyltransferase RgtA/B/C/D-like domain-containing protein</fullName>
    </recommendedName>
</protein>
<feature type="transmembrane region" description="Helical" evidence="8">
    <location>
        <begin position="68"/>
        <end position="87"/>
    </location>
</feature>
<dbReference type="PANTHER" id="PTHR33908:SF11">
    <property type="entry name" value="MEMBRANE PROTEIN"/>
    <property type="match status" value="1"/>
</dbReference>
<evidence type="ECO:0000256" key="8">
    <source>
        <dbReference type="SAM" id="Phobius"/>
    </source>
</evidence>
<dbReference type="AlphaFoldDB" id="A0A0G0IVA6"/>
<keyword evidence="2" id="KW-1003">Cell membrane</keyword>
<keyword evidence="4" id="KW-0808">Transferase</keyword>
<dbReference type="EMBL" id="LBUE01000035">
    <property type="protein sequence ID" value="KKQ54995.1"/>
    <property type="molecule type" value="Genomic_DNA"/>
</dbReference>
<evidence type="ECO:0000256" key="6">
    <source>
        <dbReference type="ARBA" id="ARBA00022989"/>
    </source>
</evidence>
<dbReference type="GO" id="GO:0005886">
    <property type="term" value="C:plasma membrane"/>
    <property type="evidence" value="ECO:0007669"/>
    <property type="project" value="UniProtKB-SubCell"/>
</dbReference>
<accession>A0A0G0IVA6</accession>
<comment type="subcellular location">
    <subcellularLocation>
        <location evidence="1">Cell membrane</location>
        <topology evidence="1">Multi-pass membrane protein</topology>
    </subcellularLocation>
</comment>
<evidence type="ECO:0000256" key="1">
    <source>
        <dbReference type="ARBA" id="ARBA00004651"/>
    </source>
</evidence>
<feature type="transmembrane region" description="Helical" evidence="8">
    <location>
        <begin position="312"/>
        <end position="330"/>
    </location>
</feature>
<feature type="transmembrane region" description="Helical" evidence="8">
    <location>
        <begin position="120"/>
        <end position="140"/>
    </location>
</feature>
<feature type="transmembrane region" description="Helical" evidence="8">
    <location>
        <begin position="174"/>
        <end position="202"/>
    </location>
</feature>
<evidence type="ECO:0000256" key="2">
    <source>
        <dbReference type="ARBA" id="ARBA00022475"/>
    </source>
</evidence>
<keyword evidence="6 8" id="KW-1133">Transmembrane helix</keyword>
<evidence type="ECO:0000256" key="7">
    <source>
        <dbReference type="ARBA" id="ARBA00023136"/>
    </source>
</evidence>
<keyword evidence="7 8" id="KW-0472">Membrane</keyword>
<evidence type="ECO:0000256" key="4">
    <source>
        <dbReference type="ARBA" id="ARBA00022679"/>
    </source>
</evidence>
<dbReference type="Proteomes" id="UP000034096">
    <property type="component" value="Unassembled WGS sequence"/>
</dbReference>
<feature type="transmembrane region" description="Helical" evidence="8">
    <location>
        <begin position="336"/>
        <end position="355"/>
    </location>
</feature>
<dbReference type="GO" id="GO:0016763">
    <property type="term" value="F:pentosyltransferase activity"/>
    <property type="evidence" value="ECO:0007669"/>
    <property type="project" value="TreeGrafter"/>
</dbReference>